<feature type="domain" description="KaiC" evidence="4">
    <location>
        <begin position="14"/>
        <end position="247"/>
    </location>
</feature>
<dbReference type="EMBL" id="MDER01000069">
    <property type="protein sequence ID" value="ODP27054.1"/>
    <property type="molecule type" value="Genomic_DNA"/>
</dbReference>
<dbReference type="PROSITE" id="PS50162">
    <property type="entry name" value="RECA_2"/>
    <property type="match status" value="1"/>
</dbReference>
<gene>
    <name evidence="5" type="ORF">PTI45_03568</name>
</gene>
<dbReference type="InterPro" id="IPR020588">
    <property type="entry name" value="RecA_ATP-bd"/>
</dbReference>
<sequence length="485" mass="55299">MQKSEAAYTKTLKQPISTGIPGLDDILCGGIPPGGVVILEGEPGTGKTTIGMQFLVEGAIKHNEPGIYITFEELPEQIYDDMERFGWNLKDLERRNLLRVICIEPEILLEQMLEPNGLFEYMIKEIGCKRVVMDSISLFRLMSSEQEARTNVYTIRNIMRKHALTSFFIREYSEVEGMHIPFENYICDGIVRLSLKPLMEKYRKRTIEVLKMRGTRILEGEHTYKFVEDGVYIIPSLSMAEDKILVQETEVLSTGIHSLDELLMGGIPKGSVFMIDTNSKANYRYLLSSIYAQRIKDDDCTVTMMSGNTTLDMFADTIDLFGVSLRQAVDEGKAHFIEHYKRAVDSGLEKALIRVDDVENDEYANTLNDKLSPIFECEELCDKRWFIYYDLNTIISERGKEFVVKYFSEEISLWRALGITVMAHCNFSEIGTETASFLERTCNGVIRTWVDGNYQYLQVTKSPSGRVSAPHIVANISETPFVRLV</sequence>
<evidence type="ECO:0000256" key="2">
    <source>
        <dbReference type="ARBA" id="ARBA00022840"/>
    </source>
</evidence>
<dbReference type="GO" id="GO:0005524">
    <property type="term" value="F:ATP binding"/>
    <property type="evidence" value="ECO:0007669"/>
    <property type="project" value="UniProtKB-KW"/>
</dbReference>
<proteinExistence type="predicted"/>
<dbReference type="Proteomes" id="UP000094578">
    <property type="component" value="Unassembled WGS sequence"/>
</dbReference>
<dbReference type="Gene3D" id="3.40.50.300">
    <property type="entry name" value="P-loop containing nucleotide triphosphate hydrolases"/>
    <property type="match status" value="2"/>
</dbReference>
<evidence type="ECO:0000259" key="3">
    <source>
        <dbReference type="PROSITE" id="PS50162"/>
    </source>
</evidence>
<dbReference type="PANTHER" id="PTHR43637">
    <property type="entry name" value="UPF0273 PROTEIN TM_0370"/>
    <property type="match status" value="1"/>
</dbReference>
<dbReference type="GO" id="GO:0006281">
    <property type="term" value="P:DNA repair"/>
    <property type="evidence" value="ECO:0007669"/>
    <property type="project" value="InterPro"/>
</dbReference>
<protein>
    <submittedName>
        <fullName evidence="5">UPF0273 protein</fullName>
    </submittedName>
</protein>
<dbReference type="AlphaFoldDB" id="A0A1E3L039"/>
<keyword evidence="1" id="KW-0547">Nucleotide-binding</keyword>
<reference evidence="5 6" key="1">
    <citation type="submission" date="2016-08" db="EMBL/GenBank/DDBJ databases">
        <title>Genome sequencing of Paenibacillus sp. TI45-13ar, isolated from Korean traditional nuruk.</title>
        <authorList>
            <person name="Kim S.-J."/>
        </authorList>
    </citation>
    <scope>NUCLEOTIDE SEQUENCE [LARGE SCALE GENOMIC DNA]</scope>
    <source>
        <strain evidence="5 6">TI45-13ar</strain>
    </source>
</reference>
<accession>A0A1E3L039</accession>
<dbReference type="RefSeq" id="WP_069328929.1">
    <property type="nucleotide sequence ID" value="NZ_MDER01000069.1"/>
</dbReference>
<evidence type="ECO:0000313" key="6">
    <source>
        <dbReference type="Proteomes" id="UP000094578"/>
    </source>
</evidence>
<evidence type="ECO:0000313" key="5">
    <source>
        <dbReference type="EMBL" id="ODP27054.1"/>
    </source>
</evidence>
<dbReference type="InterPro" id="IPR014774">
    <property type="entry name" value="KaiC-like_dom"/>
</dbReference>
<dbReference type="Pfam" id="PF06745">
    <property type="entry name" value="ATPase"/>
    <property type="match status" value="1"/>
</dbReference>
<dbReference type="PRINTS" id="PR01874">
    <property type="entry name" value="DNAREPAIRADA"/>
</dbReference>
<dbReference type="PROSITE" id="PS51146">
    <property type="entry name" value="KAIC"/>
    <property type="match status" value="1"/>
</dbReference>
<keyword evidence="2" id="KW-0067">ATP-binding</keyword>
<dbReference type="SUPFAM" id="SSF52540">
    <property type="entry name" value="P-loop containing nucleoside triphosphate hydrolases"/>
    <property type="match status" value="1"/>
</dbReference>
<dbReference type="InterPro" id="IPR027417">
    <property type="entry name" value="P-loop_NTPase"/>
</dbReference>
<organism evidence="5 6">
    <name type="scientific">Paenibacillus nuruki</name>
    <dbReference type="NCBI Taxonomy" id="1886670"/>
    <lineage>
        <taxon>Bacteria</taxon>
        <taxon>Bacillati</taxon>
        <taxon>Bacillota</taxon>
        <taxon>Bacilli</taxon>
        <taxon>Bacillales</taxon>
        <taxon>Paenibacillaceae</taxon>
        <taxon>Paenibacillus</taxon>
    </lineage>
</organism>
<keyword evidence="6" id="KW-1185">Reference proteome</keyword>
<dbReference type="STRING" id="1886670.PTI45_03568"/>
<dbReference type="GO" id="GO:0003677">
    <property type="term" value="F:DNA binding"/>
    <property type="evidence" value="ECO:0007669"/>
    <property type="project" value="InterPro"/>
</dbReference>
<comment type="caution">
    <text evidence="5">The sequence shown here is derived from an EMBL/GenBank/DDBJ whole genome shotgun (WGS) entry which is preliminary data.</text>
</comment>
<evidence type="ECO:0000259" key="4">
    <source>
        <dbReference type="PROSITE" id="PS51146"/>
    </source>
</evidence>
<dbReference type="GO" id="GO:0140664">
    <property type="term" value="F:ATP-dependent DNA damage sensor activity"/>
    <property type="evidence" value="ECO:0007669"/>
    <property type="project" value="InterPro"/>
</dbReference>
<evidence type="ECO:0000256" key="1">
    <source>
        <dbReference type="ARBA" id="ARBA00022741"/>
    </source>
</evidence>
<dbReference type="InterPro" id="IPR010624">
    <property type="entry name" value="KaiC_dom"/>
</dbReference>
<feature type="domain" description="RecA family profile 1" evidence="3">
    <location>
        <begin position="12"/>
        <end position="57"/>
    </location>
</feature>
<dbReference type="PATRIC" id="fig|1886670.3.peg.3599"/>
<name>A0A1E3L039_9BACL</name>